<dbReference type="EMBL" id="ACJN02000002">
    <property type="protein sequence ID" value="EFI35040.1"/>
    <property type="molecule type" value="Genomic_DNA"/>
</dbReference>
<feature type="domain" description="AB hydrolase-1" evidence="9">
    <location>
        <begin position="57"/>
        <end position="364"/>
    </location>
</feature>
<dbReference type="NCBIfam" id="NF001209">
    <property type="entry name" value="PRK00175.1"/>
    <property type="match status" value="1"/>
</dbReference>
<reference evidence="10" key="1">
    <citation type="submission" date="2010-05" db="EMBL/GenBank/DDBJ databases">
        <title>The draft genome of Desulfonatronospira thiodismutans ASO3-1.</title>
        <authorList>
            <consortium name="US DOE Joint Genome Institute (JGI-PGF)"/>
            <person name="Lucas S."/>
            <person name="Copeland A."/>
            <person name="Lapidus A."/>
            <person name="Cheng J.-F."/>
            <person name="Bruce D."/>
            <person name="Goodwin L."/>
            <person name="Pitluck S."/>
            <person name="Chertkov O."/>
            <person name="Brettin T."/>
            <person name="Detter J.C."/>
            <person name="Han C."/>
            <person name="Land M.L."/>
            <person name="Hauser L."/>
            <person name="Kyrpides N."/>
            <person name="Mikhailova N."/>
            <person name="Muyzer G."/>
            <person name="Woyke T."/>
        </authorList>
    </citation>
    <scope>NUCLEOTIDE SEQUENCE [LARGE SCALE GENOMIC DNA]</scope>
    <source>
        <strain evidence="10">ASO3-1</strain>
    </source>
</reference>
<dbReference type="Pfam" id="PF00561">
    <property type="entry name" value="Abhydrolase_1"/>
    <property type="match status" value="1"/>
</dbReference>
<name>D6SQL4_9BACT</name>
<evidence type="ECO:0000256" key="4">
    <source>
        <dbReference type="ARBA" id="ARBA00022679"/>
    </source>
</evidence>
<organism evidence="10 11">
    <name type="scientific">Desulfonatronospira thiodismutans ASO3-1</name>
    <dbReference type="NCBI Taxonomy" id="555779"/>
    <lineage>
        <taxon>Bacteria</taxon>
        <taxon>Pseudomonadati</taxon>
        <taxon>Thermodesulfobacteriota</taxon>
        <taxon>Desulfovibrionia</taxon>
        <taxon>Desulfovibrionales</taxon>
        <taxon>Desulfonatronovibrionaceae</taxon>
        <taxon>Desulfonatronospira</taxon>
    </lineage>
</organism>
<dbReference type="GO" id="GO:0009092">
    <property type="term" value="P:homoserine metabolic process"/>
    <property type="evidence" value="ECO:0007669"/>
    <property type="project" value="TreeGrafter"/>
</dbReference>
<evidence type="ECO:0000259" key="9">
    <source>
        <dbReference type="Pfam" id="PF00561"/>
    </source>
</evidence>
<comment type="pathway">
    <text evidence="7">Amino-acid biosynthesis; L-methionine biosynthesis via de novo pathway; O-acetyl-L-homoserine from L-homoserine: step 1/1.</text>
</comment>
<evidence type="ECO:0000256" key="5">
    <source>
        <dbReference type="ARBA" id="ARBA00023167"/>
    </source>
</evidence>
<sequence length="390" mass="43308">MSRGSEIPHSSVGLVETQSVTFRGAEWVLQLESGKTLHPVTVAYETYGRLSPQKDNAILVCHALSGDAHAAGYHTGKPGEKPGWWEMLIGPGKPLDTDRYFIICSNFLGGCKGTTGPADIDPATGRPYGLNFPFYTVRDMVQVQKWLVDYLGIHRLLAVIGGSLGGMQALQWPISYPEMVLGAIPIAATARMSPQAIAFNEVARQAIMSDPSWNYGLYKPDQQPESGLALARMIAHITYLSENAMLRKFSRRMIDGTERGFKLGADFQVESYLHHQGSTFVKRFDANTYLYITRAMDYFDLHLDYGSLKNAFEPCKSSFLVISFTSDWLFPPSQSQELVKGLRQADKNVSYCNIGSDQGHDAFLLPGNRMGDVVSGYLTRLEREDRRAGK</sequence>
<evidence type="ECO:0000256" key="1">
    <source>
        <dbReference type="ARBA" id="ARBA00011738"/>
    </source>
</evidence>
<proteinExistence type="inferred from homology"/>
<keyword evidence="4 7" id="KW-0808">Transferase</keyword>
<accession>D6SQL4</accession>
<evidence type="ECO:0000256" key="2">
    <source>
        <dbReference type="ARBA" id="ARBA00022490"/>
    </source>
</evidence>
<keyword evidence="6 7" id="KW-0012">Acyltransferase</keyword>
<dbReference type="NCBIfam" id="TIGR01392">
    <property type="entry name" value="homoserO_Ac_trn"/>
    <property type="match status" value="1"/>
</dbReference>
<evidence type="ECO:0000313" key="10">
    <source>
        <dbReference type="EMBL" id="EFI35040.1"/>
    </source>
</evidence>
<evidence type="ECO:0000313" key="11">
    <source>
        <dbReference type="Proteomes" id="UP000005496"/>
    </source>
</evidence>
<feature type="binding site" evidence="7">
    <location>
        <position position="361"/>
    </location>
    <ligand>
        <name>substrate</name>
    </ligand>
</feature>
<comment type="function">
    <text evidence="7">Transfers an acetyl group from acetyl-CoA to L-homoserine, forming acetyl-L-homoserine.</text>
</comment>
<dbReference type="UniPathway" id="UPA00051">
    <property type="reaction ID" value="UER00074"/>
</dbReference>
<dbReference type="OrthoDB" id="9800754at2"/>
<dbReference type="PANTHER" id="PTHR32268:SF11">
    <property type="entry name" value="HOMOSERINE O-ACETYLTRANSFERASE"/>
    <property type="match status" value="1"/>
</dbReference>
<dbReference type="PANTHER" id="PTHR32268">
    <property type="entry name" value="HOMOSERINE O-ACETYLTRANSFERASE"/>
    <property type="match status" value="1"/>
</dbReference>
<dbReference type="AlphaFoldDB" id="D6SQL4"/>
<dbReference type="InterPro" id="IPR000073">
    <property type="entry name" value="AB_hydrolase_1"/>
</dbReference>
<dbReference type="EC" id="2.3.1.31" evidence="7"/>
<feature type="active site" evidence="7 8">
    <location>
        <position position="360"/>
    </location>
</feature>
<dbReference type="eggNOG" id="COG2021">
    <property type="taxonomic scope" value="Bacteria"/>
</dbReference>
<feature type="active site" description="Nucleophile" evidence="7 8">
    <location>
        <position position="163"/>
    </location>
</feature>
<dbReference type="GO" id="GO:0004414">
    <property type="term" value="F:homoserine O-acetyltransferase activity"/>
    <property type="evidence" value="ECO:0007669"/>
    <property type="project" value="UniProtKB-UniRule"/>
</dbReference>
<protein>
    <recommendedName>
        <fullName evidence="7">Homoserine O-acetyltransferase</fullName>
        <shortName evidence="7">HAT</shortName>
        <ecNumber evidence="7">2.3.1.31</ecNumber>
    </recommendedName>
    <alternativeName>
        <fullName evidence="7">Homoserine transacetylase</fullName>
        <shortName evidence="7">HTA</shortName>
    </alternativeName>
</protein>
<feature type="active site" evidence="7 8">
    <location>
        <position position="327"/>
    </location>
</feature>
<evidence type="ECO:0000256" key="3">
    <source>
        <dbReference type="ARBA" id="ARBA00022605"/>
    </source>
</evidence>
<dbReference type="InterPro" id="IPR008220">
    <property type="entry name" value="HAT_MetX-like"/>
</dbReference>
<dbReference type="Gene3D" id="1.10.1740.110">
    <property type="match status" value="1"/>
</dbReference>
<evidence type="ECO:0000256" key="6">
    <source>
        <dbReference type="ARBA" id="ARBA00023315"/>
    </source>
</evidence>
<keyword evidence="3 7" id="KW-0028">Amino-acid biosynthesis</keyword>
<evidence type="ECO:0000256" key="8">
    <source>
        <dbReference type="PIRSR" id="PIRSR000443-1"/>
    </source>
</evidence>
<dbReference type="GO" id="GO:0009086">
    <property type="term" value="P:methionine biosynthetic process"/>
    <property type="evidence" value="ECO:0007669"/>
    <property type="project" value="UniProtKB-UniRule"/>
</dbReference>
<comment type="caution">
    <text evidence="10">The sequence shown here is derived from an EMBL/GenBank/DDBJ whole genome shotgun (WGS) entry which is preliminary data.</text>
</comment>
<keyword evidence="11" id="KW-1185">Reference proteome</keyword>
<dbReference type="InterPro" id="IPR029058">
    <property type="entry name" value="AB_hydrolase_fold"/>
</dbReference>
<dbReference type="PIRSF" id="PIRSF000443">
    <property type="entry name" value="Homoser_Ac_trans"/>
    <property type="match status" value="1"/>
</dbReference>
<comment type="caution">
    <text evidence="7">Lacks conserved residue(s) required for the propagation of feature annotation.</text>
</comment>
<dbReference type="RefSeq" id="WP_008870354.1">
    <property type="nucleotide sequence ID" value="NZ_ACJN02000002.1"/>
</dbReference>
<dbReference type="Gene3D" id="3.40.50.1820">
    <property type="entry name" value="alpha/beta hydrolase"/>
    <property type="match status" value="1"/>
</dbReference>
<gene>
    <name evidence="7" type="primary">metXA</name>
    <name evidence="10" type="ORF">Dthio_PD2434</name>
</gene>
<dbReference type="Proteomes" id="UP000005496">
    <property type="component" value="Unassembled WGS sequence"/>
</dbReference>
<comment type="subunit">
    <text evidence="1 7">Homodimer.</text>
</comment>
<evidence type="ECO:0000256" key="7">
    <source>
        <dbReference type="HAMAP-Rule" id="MF_00296"/>
    </source>
</evidence>
<dbReference type="GO" id="GO:0005737">
    <property type="term" value="C:cytoplasm"/>
    <property type="evidence" value="ECO:0007669"/>
    <property type="project" value="UniProtKB-SubCell"/>
</dbReference>
<keyword evidence="2 7" id="KW-0963">Cytoplasm</keyword>
<feature type="binding site" evidence="7">
    <location>
        <position position="232"/>
    </location>
    <ligand>
        <name>substrate</name>
    </ligand>
</feature>
<comment type="catalytic activity">
    <reaction evidence="7">
        <text>L-homoserine + acetyl-CoA = O-acetyl-L-homoserine + CoA</text>
        <dbReference type="Rhea" id="RHEA:13701"/>
        <dbReference type="ChEBI" id="CHEBI:57287"/>
        <dbReference type="ChEBI" id="CHEBI:57288"/>
        <dbReference type="ChEBI" id="CHEBI:57476"/>
        <dbReference type="ChEBI" id="CHEBI:57716"/>
        <dbReference type="EC" id="2.3.1.31"/>
    </reaction>
</comment>
<keyword evidence="5 7" id="KW-0486">Methionine biosynthesis</keyword>
<comment type="similarity">
    <text evidence="7">Belongs to the AB hydrolase superfamily. MetX family.</text>
</comment>
<dbReference type="HAMAP" id="MF_00296">
    <property type="entry name" value="MetX_acyltransf"/>
    <property type="match status" value="1"/>
</dbReference>
<comment type="subcellular location">
    <subcellularLocation>
        <location evidence="7">Cytoplasm</location>
    </subcellularLocation>
</comment>
<dbReference type="FunFam" id="1.10.1740.110:FF:000001">
    <property type="entry name" value="Homoserine O-acetyltransferase"/>
    <property type="match status" value="1"/>
</dbReference>
<dbReference type="SUPFAM" id="SSF53474">
    <property type="entry name" value="alpha/beta-Hydrolases"/>
    <property type="match status" value="1"/>
</dbReference>